<reference evidence="1" key="1">
    <citation type="submission" date="2018-02" db="EMBL/GenBank/DDBJ databases">
        <title>Rhizophora mucronata_Transcriptome.</title>
        <authorList>
            <person name="Meera S.P."/>
            <person name="Sreeshan A."/>
            <person name="Augustine A."/>
        </authorList>
    </citation>
    <scope>NUCLEOTIDE SEQUENCE</scope>
    <source>
        <tissue evidence="1">Leaf</tissue>
    </source>
</reference>
<dbReference type="EMBL" id="GGEC01060137">
    <property type="protein sequence ID" value="MBX40621.1"/>
    <property type="molecule type" value="Transcribed_RNA"/>
</dbReference>
<protein>
    <submittedName>
        <fullName evidence="1">Uncharacterized protein</fullName>
    </submittedName>
</protein>
<proteinExistence type="predicted"/>
<accession>A0A2P2NDR1</accession>
<name>A0A2P2NDR1_RHIMU</name>
<evidence type="ECO:0000313" key="1">
    <source>
        <dbReference type="EMBL" id="MBX40621.1"/>
    </source>
</evidence>
<organism evidence="1">
    <name type="scientific">Rhizophora mucronata</name>
    <name type="common">Asiatic mangrove</name>
    <dbReference type="NCBI Taxonomy" id="61149"/>
    <lineage>
        <taxon>Eukaryota</taxon>
        <taxon>Viridiplantae</taxon>
        <taxon>Streptophyta</taxon>
        <taxon>Embryophyta</taxon>
        <taxon>Tracheophyta</taxon>
        <taxon>Spermatophyta</taxon>
        <taxon>Magnoliopsida</taxon>
        <taxon>eudicotyledons</taxon>
        <taxon>Gunneridae</taxon>
        <taxon>Pentapetalae</taxon>
        <taxon>rosids</taxon>
        <taxon>fabids</taxon>
        <taxon>Malpighiales</taxon>
        <taxon>Rhizophoraceae</taxon>
        <taxon>Rhizophora</taxon>
    </lineage>
</organism>
<dbReference type="AlphaFoldDB" id="A0A2P2NDR1"/>
<sequence>MCPTSISSRLMVLLLVQIACNEKHPLLRHGLN</sequence>